<feature type="region of interest" description="Disordered" evidence="1">
    <location>
        <begin position="194"/>
        <end position="301"/>
    </location>
</feature>
<dbReference type="PANTHER" id="PTHR34347">
    <property type="entry name" value="DNA REPAIR-SCAFFOLDING PROTEIN SPIDR"/>
    <property type="match status" value="1"/>
</dbReference>
<feature type="region of interest" description="Disordered" evidence="1">
    <location>
        <begin position="341"/>
        <end position="439"/>
    </location>
</feature>
<dbReference type="Pfam" id="PF14951">
    <property type="entry name" value="DUF4503"/>
    <property type="match status" value="1"/>
</dbReference>
<dbReference type="PANTHER" id="PTHR34347:SF1">
    <property type="entry name" value="DNA REPAIR-SCAFFOLDING PROTEIN"/>
    <property type="match status" value="1"/>
</dbReference>
<reference evidence="4" key="1">
    <citation type="submission" date="2022-11" db="EMBL/GenBank/DDBJ databases">
        <title>Centuries of genome instability and evolution in soft-shell clam transmissible cancer (bioRxiv).</title>
        <authorList>
            <person name="Hart S.F.M."/>
            <person name="Yonemitsu M.A."/>
            <person name="Giersch R.M."/>
            <person name="Beal B.F."/>
            <person name="Arriagada G."/>
            <person name="Davis B.W."/>
            <person name="Ostrander E.A."/>
            <person name="Goff S.P."/>
            <person name="Metzger M.J."/>
        </authorList>
    </citation>
    <scope>NUCLEOTIDE SEQUENCE</scope>
    <source>
        <strain evidence="4">MELC-2E11</strain>
        <tissue evidence="4">Siphon/mantle</tissue>
    </source>
</reference>
<evidence type="ECO:0000313" key="4">
    <source>
        <dbReference type="EMBL" id="WAR13328.1"/>
    </source>
</evidence>
<dbReference type="EMBL" id="CP111019">
    <property type="protein sequence ID" value="WAR13328.1"/>
    <property type="molecule type" value="Genomic_DNA"/>
</dbReference>
<proteinExistence type="predicted"/>
<sequence>MTKTKIVQILREPAMNVHVLIPNIAEEVNYNVDALISNAAEEASYNVDALISNIAEEANYNVDALISNPAEEASYFVDALIYNTVEEANYNVDALISNAAEEASYNMDALISNIAEEANYNVDALISNPAEEASYFVDALIYNTAEEANYNVDHSFPMLLKRQAIMFMMSLFSSFGDRGKQDWANCGEGFSDMIEDREPARKTGKKRKSREPASSMHGNIFEKLGLGEQSGGSIQWSSSEEEGKATEAPPAAPASVSKRLRATEAPVNKRPRHASTSASRPHRQTKALSNSAKKTSVGKDSFKADTLSKETMCCDSVASREAEIAGFDSDDDNRLVVDLPEEEAESQPSISSVGSPEKPGTSSRRTASDWLQSIQLTTPTKTADQSQTEAPDDSAKKKKKQNKSGLAGQLARIQQRERSAVRMWSHQRGKPSPSQDSRSVTMEVLGLETVCSLQLARCRPALPVPSSENTPSSQLVLFPDPQAQQLSLSVGARQQLELGRSQQVLLCTRYCQLLTPEDPAPPPGANTDTPALLSVAADQSDTHTSTTTTQYTAPVKLTWNCPCVQGEGVVVDEIGGHTAEFSGLIVQDRLTRDRSEAVFSMVDSLWSGKRKAVSQDSASSQVESGEGQGFCYVVSDSEESPGKVSPCPKPLLKSIPLTFTPLASLPGALQSGQRRNTQARLLYLHTQVDGMYLDEYSSVRELKQPPRALKSLSSVRLPAFQTSMSAGDLCTVQGTIVEVDEESAYSWEVCVHCGSDQLNTHLGEIQCTACKGMMAEGITRMKMEVIVSCSPSEATLLQSTIESLLPADEEDDEGYELSSVYSNSLTLPGVGDGEGVRVEVVLPLDEQLRPLDERIGVTDELVPLVPLAELFGDVVLDMPRKPGDFLQKSNNTSPDELGLGFELACVNLPELVGDT</sequence>
<name>A0ABY7EXS8_MYAAR</name>
<protein>
    <submittedName>
        <fullName evidence="4">SPIDR-like protein</fullName>
    </submittedName>
</protein>
<organism evidence="4 5">
    <name type="scientific">Mya arenaria</name>
    <name type="common">Soft-shell clam</name>
    <dbReference type="NCBI Taxonomy" id="6604"/>
    <lineage>
        <taxon>Eukaryota</taxon>
        <taxon>Metazoa</taxon>
        <taxon>Spiralia</taxon>
        <taxon>Lophotrochozoa</taxon>
        <taxon>Mollusca</taxon>
        <taxon>Bivalvia</taxon>
        <taxon>Autobranchia</taxon>
        <taxon>Heteroconchia</taxon>
        <taxon>Euheterodonta</taxon>
        <taxon>Imparidentia</taxon>
        <taxon>Neoheterodontei</taxon>
        <taxon>Myida</taxon>
        <taxon>Myoidea</taxon>
        <taxon>Myidae</taxon>
        <taxon>Mya</taxon>
    </lineage>
</organism>
<evidence type="ECO:0000259" key="3">
    <source>
        <dbReference type="Pfam" id="PF14951"/>
    </source>
</evidence>
<feature type="compositionally biased region" description="Polar residues" evidence="1">
    <location>
        <begin position="346"/>
        <end position="389"/>
    </location>
</feature>
<evidence type="ECO:0000313" key="5">
    <source>
        <dbReference type="Proteomes" id="UP001164746"/>
    </source>
</evidence>
<keyword evidence="5" id="KW-1185">Reference proteome</keyword>
<evidence type="ECO:0000259" key="2">
    <source>
        <dbReference type="Pfam" id="PF14950"/>
    </source>
</evidence>
<accession>A0ABY7EXS8</accession>
<gene>
    <name evidence="4" type="ORF">MAR_027508</name>
</gene>
<feature type="domain" description="DUF4503" evidence="3">
    <location>
        <begin position="711"/>
        <end position="822"/>
    </location>
</feature>
<evidence type="ECO:0000256" key="1">
    <source>
        <dbReference type="SAM" id="MobiDB-lite"/>
    </source>
</evidence>
<feature type="domain" description="DUF4502" evidence="2">
    <location>
        <begin position="181"/>
        <end position="470"/>
    </location>
</feature>
<dbReference type="InterPro" id="IPR028032">
    <property type="entry name" value="DUF4503"/>
</dbReference>
<dbReference type="InterPro" id="IPR028026">
    <property type="entry name" value="DUF4502"/>
</dbReference>
<feature type="non-terminal residue" evidence="4">
    <location>
        <position position="915"/>
    </location>
</feature>
<dbReference type="Pfam" id="PF14950">
    <property type="entry name" value="DUF4502"/>
    <property type="match status" value="1"/>
</dbReference>
<dbReference type="InterPro" id="IPR053054">
    <property type="entry name" value="DNA_repair-scaffolding"/>
</dbReference>
<dbReference type="Proteomes" id="UP001164746">
    <property type="component" value="Chromosome 8"/>
</dbReference>